<dbReference type="AlphaFoldDB" id="A0A5C6FAY6"/>
<dbReference type="InterPro" id="IPR039425">
    <property type="entry name" value="RNA_pol_sigma-70-like"/>
</dbReference>
<feature type="domain" description="RNA polymerase sigma factor 70 region 4 type 2" evidence="8">
    <location>
        <begin position="116"/>
        <end position="168"/>
    </location>
</feature>
<dbReference type="InterPro" id="IPR013325">
    <property type="entry name" value="RNA_pol_sigma_r2"/>
</dbReference>
<gene>
    <name evidence="9" type="primary">sigW_1</name>
    <name evidence="9" type="ORF">Poly59_03910</name>
</gene>
<keyword evidence="4" id="KW-0238">DNA-binding</keyword>
<dbReference type="NCBIfam" id="TIGR02937">
    <property type="entry name" value="sigma70-ECF"/>
    <property type="match status" value="1"/>
</dbReference>
<feature type="compositionally biased region" description="Basic and acidic residues" evidence="6">
    <location>
        <begin position="180"/>
        <end position="190"/>
    </location>
</feature>
<keyword evidence="2" id="KW-0805">Transcription regulation</keyword>
<keyword evidence="3" id="KW-0731">Sigma factor</keyword>
<dbReference type="InterPro" id="IPR013249">
    <property type="entry name" value="RNA_pol_sigma70_r4_t2"/>
</dbReference>
<feature type="domain" description="RNA polymerase sigma-70 region 2" evidence="7">
    <location>
        <begin position="23"/>
        <end position="87"/>
    </location>
</feature>
<dbReference type="InterPro" id="IPR036388">
    <property type="entry name" value="WH-like_DNA-bd_sf"/>
</dbReference>
<keyword evidence="10" id="KW-1185">Reference proteome</keyword>
<evidence type="ECO:0000256" key="1">
    <source>
        <dbReference type="ARBA" id="ARBA00010641"/>
    </source>
</evidence>
<evidence type="ECO:0000256" key="4">
    <source>
        <dbReference type="ARBA" id="ARBA00023125"/>
    </source>
</evidence>
<feature type="region of interest" description="Disordered" evidence="6">
    <location>
        <begin position="180"/>
        <end position="200"/>
    </location>
</feature>
<organism evidence="9 10">
    <name type="scientific">Rubripirellula reticaptiva</name>
    <dbReference type="NCBI Taxonomy" id="2528013"/>
    <lineage>
        <taxon>Bacteria</taxon>
        <taxon>Pseudomonadati</taxon>
        <taxon>Planctomycetota</taxon>
        <taxon>Planctomycetia</taxon>
        <taxon>Pirellulales</taxon>
        <taxon>Pirellulaceae</taxon>
        <taxon>Rubripirellula</taxon>
    </lineage>
</organism>
<dbReference type="RefSeq" id="WP_146532381.1">
    <property type="nucleotide sequence ID" value="NZ_SJPX01000001.1"/>
</dbReference>
<accession>A0A5C6FAY6</accession>
<evidence type="ECO:0000313" key="10">
    <source>
        <dbReference type="Proteomes" id="UP000317977"/>
    </source>
</evidence>
<evidence type="ECO:0000256" key="5">
    <source>
        <dbReference type="ARBA" id="ARBA00023163"/>
    </source>
</evidence>
<dbReference type="InterPro" id="IPR007627">
    <property type="entry name" value="RNA_pol_sigma70_r2"/>
</dbReference>
<dbReference type="OrthoDB" id="9785675at2"/>
<protein>
    <submittedName>
        <fullName evidence="9">ECF RNA polymerase sigma factor SigW</fullName>
    </submittedName>
</protein>
<dbReference type="EMBL" id="SJPX01000001">
    <property type="protein sequence ID" value="TWU57484.1"/>
    <property type="molecule type" value="Genomic_DNA"/>
</dbReference>
<reference evidence="9 10" key="1">
    <citation type="submission" date="2019-02" db="EMBL/GenBank/DDBJ databases">
        <title>Deep-cultivation of Planctomycetes and their phenomic and genomic characterization uncovers novel biology.</title>
        <authorList>
            <person name="Wiegand S."/>
            <person name="Jogler M."/>
            <person name="Boedeker C."/>
            <person name="Pinto D."/>
            <person name="Vollmers J."/>
            <person name="Rivas-Marin E."/>
            <person name="Kohn T."/>
            <person name="Peeters S.H."/>
            <person name="Heuer A."/>
            <person name="Rast P."/>
            <person name="Oberbeckmann S."/>
            <person name="Bunk B."/>
            <person name="Jeske O."/>
            <person name="Meyerdierks A."/>
            <person name="Storesund J.E."/>
            <person name="Kallscheuer N."/>
            <person name="Luecker S."/>
            <person name="Lage O.M."/>
            <person name="Pohl T."/>
            <person name="Merkel B.J."/>
            <person name="Hornburger P."/>
            <person name="Mueller R.-W."/>
            <person name="Bruemmer F."/>
            <person name="Labrenz M."/>
            <person name="Spormann A.M."/>
            <person name="Op Den Camp H."/>
            <person name="Overmann J."/>
            <person name="Amann R."/>
            <person name="Jetten M.S.M."/>
            <person name="Mascher T."/>
            <person name="Medema M.H."/>
            <person name="Devos D.P."/>
            <person name="Kaster A.-K."/>
            <person name="Ovreas L."/>
            <person name="Rohde M."/>
            <person name="Galperin M.Y."/>
            <person name="Jogler C."/>
        </authorList>
    </citation>
    <scope>NUCLEOTIDE SEQUENCE [LARGE SCALE GENOMIC DNA]</scope>
    <source>
        <strain evidence="9 10">Poly59</strain>
    </source>
</reference>
<dbReference type="Pfam" id="PF08281">
    <property type="entry name" value="Sigma70_r4_2"/>
    <property type="match status" value="1"/>
</dbReference>
<evidence type="ECO:0000313" key="9">
    <source>
        <dbReference type="EMBL" id="TWU57484.1"/>
    </source>
</evidence>
<dbReference type="Proteomes" id="UP000317977">
    <property type="component" value="Unassembled WGS sequence"/>
</dbReference>
<evidence type="ECO:0000259" key="8">
    <source>
        <dbReference type="Pfam" id="PF08281"/>
    </source>
</evidence>
<dbReference type="Pfam" id="PF04542">
    <property type="entry name" value="Sigma70_r2"/>
    <property type="match status" value="1"/>
</dbReference>
<sequence length="200" mass="23211">MDESNALLADQFGDSDENAFAKLMRRHHALVFQICLRMLGHRQDAEDATQETFSRLARYLDRWDRRRPLEPWLVTIAGNRCRTLMARKPYHTSLASSEEPATIVSTLQREADSLAEEVQLAIGQLADDPQRAFRMFHEHSMDYAQIADRMNRPIGTIKTWVHRSRLQLIESLREREVIDVRSRQTTDHPNGRPTESEVTT</sequence>
<dbReference type="InterPro" id="IPR013324">
    <property type="entry name" value="RNA_pol_sigma_r3/r4-like"/>
</dbReference>
<proteinExistence type="inferred from homology"/>
<name>A0A5C6FAY6_9BACT</name>
<comment type="similarity">
    <text evidence="1">Belongs to the sigma-70 factor family. ECF subfamily.</text>
</comment>
<evidence type="ECO:0000256" key="6">
    <source>
        <dbReference type="SAM" id="MobiDB-lite"/>
    </source>
</evidence>
<dbReference type="SUPFAM" id="SSF88946">
    <property type="entry name" value="Sigma2 domain of RNA polymerase sigma factors"/>
    <property type="match status" value="1"/>
</dbReference>
<keyword evidence="5" id="KW-0804">Transcription</keyword>
<comment type="caution">
    <text evidence="9">The sequence shown here is derived from an EMBL/GenBank/DDBJ whole genome shotgun (WGS) entry which is preliminary data.</text>
</comment>
<dbReference type="SUPFAM" id="SSF88659">
    <property type="entry name" value="Sigma3 and sigma4 domains of RNA polymerase sigma factors"/>
    <property type="match status" value="1"/>
</dbReference>
<dbReference type="Gene3D" id="1.10.10.10">
    <property type="entry name" value="Winged helix-like DNA-binding domain superfamily/Winged helix DNA-binding domain"/>
    <property type="match status" value="1"/>
</dbReference>
<dbReference type="InterPro" id="IPR014284">
    <property type="entry name" value="RNA_pol_sigma-70_dom"/>
</dbReference>
<evidence type="ECO:0000256" key="2">
    <source>
        <dbReference type="ARBA" id="ARBA00023015"/>
    </source>
</evidence>
<dbReference type="GO" id="GO:0016987">
    <property type="term" value="F:sigma factor activity"/>
    <property type="evidence" value="ECO:0007669"/>
    <property type="project" value="UniProtKB-KW"/>
</dbReference>
<dbReference type="Gene3D" id="1.10.1740.10">
    <property type="match status" value="1"/>
</dbReference>
<evidence type="ECO:0000259" key="7">
    <source>
        <dbReference type="Pfam" id="PF04542"/>
    </source>
</evidence>
<dbReference type="GO" id="GO:0006352">
    <property type="term" value="P:DNA-templated transcription initiation"/>
    <property type="evidence" value="ECO:0007669"/>
    <property type="project" value="InterPro"/>
</dbReference>
<dbReference type="PANTHER" id="PTHR43133:SF8">
    <property type="entry name" value="RNA POLYMERASE SIGMA FACTOR HI_1459-RELATED"/>
    <property type="match status" value="1"/>
</dbReference>
<dbReference type="PANTHER" id="PTHR43133">
    <property type="entry name" value="RNA POLYMERASE ECF-TYPE SIGMA FACTO"/>
    <property type="match status" value="1"/>
</dbReference>
<dbReference type="GO" id="GO:0003677">
    <property type="term" value="F:DNA binding"/>
    <property type="evidence" value="ECO:0007669"/>
    <property type="project" value="UniProtKB-KW"/>
</dbReference>
<evidence type="ECO:0000256" key="3">
    <source>
        <dbReference type="ARBA" id="ARBA00023082"/>
    </source>
</evidence>